<evidence type="ECO:0000256" key="4">
    <source>
        <dbReference type="RuleBase" id="RU000363"/>
    </source>
</evidence>
<evidence type="ECO:0000256" key="3">
    <source>
        <dbReference type="ARBA" id="ARBA00023002"/>
    </source>
</evidence>
<protein>
    <recommendedName>
        <fullName evidence="7">SDR family NAD(P)-dependent oxidoreductase</fullName>
    </recommendedName>
</protein>
<dbReference type="AlphaFoldDB" id="A0A8J3GQ18"/>
<evidence type="ECO:0000313" key="5">
    <source>
        <dbReference type="EMBL" id="GHF13305.1"/>
    </source>
</evidence>
<accession>A0A8J3GQ18</accession>
<keyword evidence="2" id="KW-0521">NADP</keyword>
<gene>
    <name evidence="5" type="ORF">GCM10011600_12640</name>
</gene>
<comment type="caution">
    <text evidence="5">The sequence shown here is derived from an EMBL/GenBank/DDBJ whole genome shotgun (WGS) entry which is preliminary data.</text>
</comment>
<dbReference type="PANTHER" id="PTHR43391">
    <property type="entry name" value="RETINOL DEHYDROGENASE-RELATED"/>
    <property type="match status" value="1"/>
</dbReference>
<name>A0A8J3GQ18_9MICO</name>
<dbReference type="InterPro" id="IPR036291">
    <property type="entry name" value="NAD(P)-bd_dom_sf"/>
</dbReference>
<dbReference type="EMBL" id="BNAI01000002">
    <property type="protein sequence ID" value="GHF13305.1"/>
    <property type="molecule type" value="Genomic_DNA"/>
</dbReference>
<evidence type="ECO:0008006" key="7">
    <source>
        <dbReference type="Google" id="ProtNLM"/>
    </source>
</evidence>
<proteinExistence type="inferred from homology"/>
<comment type="similarity">
    <text evidence="1 4">Belongs to the short-chain dehydrogenases/reductases (SDR) family.</text>
</comment>
<dbReference type="SUPFAM" id="SSF51735">
    <property type="entry name" value="NAD(P)-binding Rossmann-fold domains"/>
    <property type="match status" value="1"/>
</dbReference>
<keyword evidence="3" id="KW-0560">Oxidoreductase</keyword>
<sequence>MGREVEIMPADLAKRADVAKVVKRLEDPKKPVDVLVNNAGFGMHSRLSDADSTGHDRAFEVMVRSVRELGAASARAMRARGRGRIINVSSTAGFVAMSSGYSSIKAWVTSFSESLSNELHGTGVTVTALCPGWVHTEFHDRAGISKGGIPSWLWLDADKLVRAALRDAERGKVISIPTVRYKVLMGIVRHLPRSTVRAISRAISSSRTVSSGSSTVTK</sequence>
<dbReference type="PANTHER" id="PTHR43391:SF14">
    <property type="entry name" value="DEHYDROGENASE_REDUCTASE SDR FAMILY PROTEIN 7-LIKE"/>
    <property type="match status" value="1"/>
</dbReference>
<evidence type="ECO:0000256" key="2">
    <source>
        <dbReference type="ARBA" id="ARBA00022857"/>
    </source>
</evidence>
<dbReference type="InterPro" id="IPR002347">
    <property type="entry name" value="SDR_fam"/>
</dbReference>
<reference evidence="5" key="2">
    <citation type="submission" date="2020-09" db="EMBL/GenBank/DDBJ databases">
        <authorList>
            <person name="Sun Q."/>
            <person name="Zhou Y."/>
        </authorList>
    </citation>
    <scope>NUCLEOTIDE SEQUENCE</scope>
    <source>
        <strain evidence="5">CGMCC 1.16548</strain>
    </source>
</reference>
<keyword evidence="6" id="KW-1185">Reference proteome</keyword>
<reference evidence="5" key="1">
    <citation type="journal article" date="2014" name="Int. J. Syst. Evol. Microbiol.">
        <title>Complete genome sequence of Corynebacterium casei LMG S-19264T (=DSM 44701T), isolated from a smear-ripened cheese.</title>
        <authorList>
            <consortium name="US DOE Joint Genome Institute (JGI-PGF)"/>
            <person name="Walter F."/>
            <person name="Albersmeier A."/>
            <person name="Kalinowski J."/>
            <person name="Ruckert C."/>
        </authorList>
    </citation>
    <scope>NUCLEOTIDE SEQUENCE</scope>
    <source>
        <strain evidence="5">CGMCC 1.16548</strain>
    </source>
</reference>
<dbReference type="GO" id="GO:0016491">
    <property type="term" value="F:oxidoreductase activity"/>
    <property type="evidence" value="ECO:0007669"/>
    <property type="project" value="UniProtKB-KW"/>
</dbReference>
<organism evidence="5 6">
    <name type="scientific">Pseudolysinimonas yzui</name>
    <dbReference type="NCBI Taxonomy" id="2708254"/>
    <lineage>
        <taxon>Bacteria</taxon>
        <taxon>Bacillati</taxon>
        <taxon>Actinomycetota</taxon>
        <taxon>Actinomycetes</taxon>
        <taxon>Micrococcales</taxon>
        <taxon>Microbacteriaceae</taxon>
        <taxon>Pseudolysinimonas</taxon>
    </lineage>
</organism>
<evidence type="ECO:0000313" key="6">
    <source>
        <dbReference type="Proteomes" id="UP000617531"/>
    </source>
</evidence>
<dbReference type="PRINTS" id="PR00080">
    <property type="entry name" value="SDRFAMILY"/>
</dbReference>
<dbReference type="PRINTS" id="PR00081">
    <property type="entry name" value="GDHRDH"/>
</dbReference>
<dbReference type="Pfam" id="PF00106">
    <property type="entry name" value="adh_short"/>
    <property type="match status" value="1"/>
</dbReference>
<dbReference type="Proteomes" id="UP000617531">
    <property type="component" value="Unassembled WGS sequence"/>
</dbReference>
<evidence type="ECO:0000256" key="1">
    <source>
        <dbReference type="ARBA" id="ARBA00006484"/>
    </source>
</evidence>
<dbReference type="Gene3D" id="3.40.50.720">
    <property type="entry name" value="NAD(P)-binding Rossmann-like Domain"/>
    <property type="match status" value="1"/>
</dbReference>
<dbReference type="CDD" id="cd05233">
    <property type="entry name" value="SDR_c"/>
    <property type="match status" value="1"/>
</dbReference>